<name>A0AB33TCS5_9MYCO</name>
<evidence type="ECO:0008006" key="3">
    <source>
        <dbReference type="Google" id="ProtNLM"/>
    </source>
</evidence>
<dbReference type="RefSeq" id="WP_017206736.1">
    <property type="nucleotide sequence ID" value="NZ_CSUW01000018.1"/>
</dbReference>
<evidence type="ECO:0000313" key="1">
    <source>
        <dbReference type="EMBL" id="CPT69145.1"/>
    </source>
</evidence>
<proteinExistence type="predicted"/>
<sequence length="193" mass="21150">MSDASEPSTGLRTVAAAIKPYVNDLSPVVAPELDEWLAELEIPQGWDAVSLPHEPRPSRLTVCGPRPEGGYLATETLSLFHFTGVAPRRIVARSADRWLVDAGAESVATFSLIPPTVDVEAVRCTGFMTVDSRRVWVQSSIYVAGSTTSGRGILIEQMFVVESGYRARIRDDIADLGDAVQERFINRYTSIRI</sequence>
<gene>
    <name evidence="1" type="ORF">ERS075527_05295</name>
</gene>
<dbReference type="AlphaFoldDB" id="A0AB33TCS5"/>
<dbReference type="EMBL" id="CSUW01000018">
    <property type="protein sequence ID" value="CPT69145.1"/>
    <property type="molecule type" value="Genomic_DNA"/>
</dbReference>
<dbReference type="Proteomes" id="UP000038487">
    <property type="component" value="Unassembled WGS sequence"/>
</dbReference>
<evidence type="ECO:0000313" key="2">
    <source>
        <dbReference type="Proteomes" id="UP000038487"/>
    </source>
</evidence>
<organism evidence="1 2">
    <name type="scientific">Mycobacteroides abscessus</name>
    <dbReference type="NCBI Taxonomy" id="36809"/>
    <lineage>
        <taxon>Bacteria</taxon>
        <taxon>Bacillati</taxon>
        <taxon>Actinomycetota</taxon>
        <taxon>Actinomycetes</taxon>
        <taxon>Mycobacteriales</taxon>
        <taxon>Mycobacteriaceae</taxon>
        <taxon>Mycobacteroides</taxon>
    </lineage>
</organism>
<protein>
    <recommendedName>
        <fullName evidence="3">Polyketide cyclase / dehydrase and lipid transport</fullName>
    </recommendedName>
</protein>
<accession>A0AB33TCS5</accession>
<reference evidence="1 2" key="1">
    <citation type="submission" date="2015-03" db="EMBL/GenBank/DDBJ databases">
        <authorList>
            <consortium name="Pathogen Informatics"/>
            <person name="Murphy D."/>
        </authorList>
    </citation>
    <scope>NUCLEOTIDE SEQUENCE [LARGE SCALE GENOMIC DNA]</scope>
    <source>
        <strain evidence="1 2">PAP036</strain>
    </source>
</reference>
<comment type="caution">
    <text evidence="1">The sequence shown here is derived from an EMBL/GenBank/DDBJ whole genome shotgun (WGS) entry which is preliminary data.</text>
</comment>